<feature type="domain" description="Terpene synthase metal-binding" evidence="7">
    <location>
        <begin position="249"/>
        <end position="485"/>
    </location>
</feature>
<dbReference type="Pfam" id="PF03936">
    <property type="entry name" value="Terpene_synth_C"/>
    <property type="match status" value="1"/>
</dbReference>
<dbReference type="SFLD" id="SFLDG01019">
    <property type="entry name" value="Terpene_Cyclase_Like_1_C_Termi"/>
    <property type="match status" value="1"/>
</dbReference>
<dbReference type="Pfam" id="PF01397">
    <property type="entry name" value="Terpene_synth"/>
    <property type="match status" value="1"/>
</dbReference>
<keyword evidence="9" id="KW-1185">Reference proteome</keyword>
<dbReference type="EMBL" id="JAMQYH010000001">
    <property type="protein sequence ID" value="KAJ1700803.1"/>
    <property type="molecule type" value="Genomic_DNA"/>
</dbReference>
<dbReference type="FunFam" id="1.10.600.10:FF:000007">
    <property type="entry name" value="Isoprene synthase, chloroplastic"/>
    <property type="match status" value="1"/>
</dbReference>
<evidence type="ECO:0000259" key="6">
    <source>
        <dbReference type="Pfam" id="PF01397"/>
    </source>
</evidence>
<keyword evidence="3" id="KW-0479">Metal-binding</keyword>
<keyword evidence="4" id="KW-0460">Magnesium</keyword>
<evidence type="ECO:0000313" key="9">
    <source>
        <dbReference type="Proteomes" id="UP001151287"/>
    </source>
</evidence>
<dbReference type="CDD" id="cd00684">
    <property type="entry name" value="Terpene_cyclase_plant_C1"/>
    <property type="match status" value="1"/>
</dbReference>
<dbReference type="SUPFAM" id="SSF48576">
    <property type="entry name" value="Terpenoid synthases"/>
    <property type="match status" value="1"/>
</dbReference>
<gene>
    <name evidence="8" type="ORF">LUZ63_000582</name>
</gene>
<proteinExistence type="predicted"/>
<dbReference type="GO" id="GO:0010333">
    <property type="term" value="F:terpene synthase activity"/>
    <property type="evidence" value="ECO:0007669"/>
    <property type="project" value="InterPro"/>
</dbReference>
<dbReference type="InterPro" id="IPR001906">
    <property type="entry name" value="Terpene_synth_N"/>
</dbReference>
<sequence length="543" mass="63270">MEDTFKSEKFGRKSYAYQPNLWGDFFITHAVPIQKSNKWLKTRADDLKDEVRILIKSSADTVEKMTLIDTIQHLGIGYLFEKEIDAVLTNLRALTFESNELHEVALYFKLLRQHGFPISEDIFLKFQNEDGSFKTTLSRDARGLLSLYNAASLQICDEDILEKASFFAHDGLKHLVHDLKSPLRDQVSRALHTPLPKMMKRLEARWYIDEYEEEETPNHVILELAKLDFNIVQALHCEELKAISLWWKNFNPKEKLGYARDRIIESYFFITGVYFEPQFSRARIILAKVVALATILDDTYDVHATLEECRQLAHAVERWDKKSAEILDEYLKIVYLTLINLCEEIENELEPSEKYRASYLIEGFKTLIRSYFQEAEWLAQGYFPTFQERLDVSLISSAIPMLCCASFIGIGDVATKEAFLWVNQNPDMVRAASEVGRFIDDVIGYEREHSMEELPSVLDCYMKEQNMTKDAAVIRFEEWTRDGWRRLNQAFLEPTAVSPVLIERIFNFIAMIHVMYIHMCNGFNEPTNVKKYISLLYVEPLCI</sequence>
<dbReference type="InterPro" id="IPR036965">
    <property type="entry name" value="Terpene_synth_N_sf"/>
</dbReference>
<dbReference type="InterPro" id="IPR044814">
    <property type="entry name" value="Terpene_cyclase_plant_C1"/>
</dbReference>
<dbReference type="InterPro" id="IPR050148">
    <property type="entry name" value="Terpene_synthase-like"/>
</dbReference>
<dbReference type="Gene3D" id="1.50.10.130">
    <property type="entry name" value="Terpene synthase, N-terminal domain"/>
    <property type="match status" value="1"/>
</dbReference>
<dbReference type="InterPro" id="IPR005630">
    <property type="entry name" value="Terpene_synthase_metal-bd"/>
</dbReference>
<protein>
    <submittedName>
        <fullName evidence="8">Uncharacterized protein</fullName>
    </submittedName>
</protein>
<dbReference type="InterPro" id="IPR034741">
    <property type="entry name" value="Terpene_cyclase-like_1_C"/>
</dbReference>
<dbReference type="Proteomes" id="UP001151287">
    <property type="component" value="Unassembled WGS sequence"/>
</dbReference>
<name>A0A9Q0CVN1_9POAL</name>
<reference evidence="8" key="1">
    <citation type="journal article" date="2022" name="Cell">
        <title>Repeat-based holocentromeres influence genome architecture and karyotype evolution.</title>
        <authorList>
            <person name="Hofstatter P.G."/>
            <person name="Thangavel G."/>
            <person name="Lux T."/>
            <person name="Neumann P."/>
            <person name="Vondrak T."/>
            <person name="Novak P."/>
            <person name="Zhang M."/>
            <person name="Costa L."/>
            <person name="Castellani M."/>
            <person name="Scott A."/>
            <person name="Toegelov H."/>
            <person name="Fuchs J."/>
            <person name="Mata-Sucre Y."/>
            <person name="Dias Y."/>
            <person name="Vanzela A.L.L."/>
            <person name="Huettel B."/>
            <person name="Almeida C.C.S."/>
            <person name="Simkova H."/>
            <person name="Souza G."/>
            <person name="Pedrosa-Harand A."/>
            <person name="Macas J."/>
            <person name="Mayer K.F.X."/>
            <person name="Houben A."/>
            <person name="Marques A."/>
        </authorList>
    </citation>
    <scope>NUCLEOTIDE SEQUENCE</scope>
    <source>
        <strain evidence="8">RhyBre1mFocal</strain>
    </source>
</reference>
<dbReference type="OrthoDB" id="1877784at2759"/>
<feature type="domain" description="Terpene synthase N-terminal" evidence="6">
    <location>
        <begin position="22"/>
        <end position="191"/>
    </location>
</feature>
<dbReference type="SFLD" id="SFLDS00005">
    <property type="entry name" value="Isoprenoid_Synthase_Type_I"/>
    <property type="match status" value="1"/>
</dbReference>
<dbReference type="FunFam" id="1.50.10.130:FF:000001">
    <property type="entry name" value="Isoprene synthase, chloroplastic"/>
    <property type="match status" value="1"/>
</dbReference>
<accession>A0A9Q0CVN1</accession>
<dbReference type="AlphaFoldDB" id="A0A9Q0CVN1"/>
<keyword evidence="5" id="KW-0456">Lyase</keyword>
<dbReference type="GO" id="GO:0000287">
    <property type="term" value="F:magnesium ion binding"/>
    <property type="evidence" value="ECO:0007669"/>
    <property type="project" value="InterPro"/>
</dbReference>
<comment type="caution">
    <text evidence="8">The sequence shown here is derived from an EMBL/GenBank/DDBJ whole genome shotgun (WGS) entry which is preliminary data.</text>
</comment>
<dbReference type="InterPro" id="IPR008930">
    <property type="entry name" value="Terpenoid_cyclase/PrenylTrfase"/>
</dbReference>
<evidence type="ECO:0000256" key="5">
    <source>
        <dbReference type="ARBA" id="ARBA00023239"/>
    </source>
</evidence>
<organism evidence="8 9">
    <name type="scientific">Rhynchospora breviuscula</name>
    <dbReference type="NCBI Taxonomy" id="2022672"/>
    <lineage>
        <taxon>Eukaryota</taxon>
        <taxon>Viridiplantae</taxon>
        <taxon>Streptophyta</taxon>
        <taxon>Embryophyta</taxon>
        <taxon>Tracheophyta</taxon>
        <taxon>Spermatophyta</taxon>
        <taxon>Magnoliopsida</taxon>
        <taxon>Liliopsida</taxon>
        <taxon>Poales</taxon>
        <taxon>Cyperaceae</taxon>
        <taxon>Cyperoideae</taxon>
        <taxon>Rhynchosporeae</taxon>
        <taxon>Rhynchospora</taxon>
    </lineage>
</organism>
<evidence type="ECO:0000313" key="8">
    <source>
        <dbReference type="EMBL" id="KAJ1700803.1"/>
    </source>
</evidence>
<dbReference type="InterPro" id="IPR008949">
    <property type="entry name" value="Isoprenoid_synthase_dom_sf"/>
</dbReference>
<dbReference type="SUPFAM" id="SSF48239">
    <property type="entry name" value="Terpenoid cyclases/Protein prenyltransferases"/>
    <property type="match status" value="1"/>
</dbReference>
<evidence type="ECO:0000256" key="2">
    <source>
        <dbReference type="ARBA" id="ARBA00001946"/>
    </source>
</evidence>
<evidence type="ECO:0000259" key="7">
    <source>
        <dbReference type="Pfam" id="PF03936"/>
    </source>
</evidence>
<comment type="cofactor">
    <cofactor evidence="1">
        <name>Mn(2+)</name>
        <dbReference type="ChEBI" id="CHEBI:29035"/>
    </cofactor>
</comment>
<comment type="cofactor">
    <cofactor evidence="2">
        <name>Mg(2+)</name>
        <dbReference type="ChEBI" id="CHEBI:18420"/>
    </cofactor>
</comment>
<dbReference type="PANTHER" id="PTHR31225:SF93">
    <property type="entry name" value="ALPHA-HUMULENE_(-)-(E)-BETA-CARYOPHYLLENE SYNTHASE"/>
    <property type="match status" value="1"/>
</dbReference>
<evidence type="ECO:0000256" key="4">
    <source>
        <dbReference type="ARBA" id="ARBA00022842"/>
    </source>
</evidence>
<dbReference type="GO" id="GO:0016102">
    <property type="term" value="P:diterpenoid biosynthetic process"/>
    <property type="evidence" value="ECO:0007669"/>
    <property type="project" value="InterPro"/>
</dbReference>
<evidence type="ECO:0000256" key="1">
    <source>
        <dbReference type="ARBA" id="ARBA00001936"/>
    </source>
</evidence>
<dbReference type="PANTHER" id="PTHR31225">
    <property type="entry name" value="OS04G0344100 PROTEIN-RELATED"/>
    <property type="match status" value="1"/>
</dbReference>
<dbReference type="Gene3D" id="1.10.600.10">
    <property type="entry name" value="Farnesyl Diphosphate Synthase"/>
    <property type="match status" value="1"/>
</dbReference>
<evidence type="ECO:0000256" key="3">
    <source>
        <dbReference type="ARBA" id="ARBA00022723"/>
    </source>
</evidence>